<dbReference type="Proteomes" id="UP001412067">
    <property type="component" value="Unassembled WGS sequence"/>
</dbReference>
<organism evidence="7 8">
    <name type="scientific">Platanthera guangdongensis</name>
    <dbReference type="NCBI Taxonomy" id="2320717"/>
    <lineage>
        <taxon>Eukaryota</taxon>
        <taxon>Viridiplantae</taxon>
        <taxon>Streptophyta</taxon>
        <taxon>Embryophyta</taxon>
        <taxon>Tracheophyta</taxon>
        <taxon>Spermatophyta</taxon>
        <taxon>Magnoliopsida</taxon>
        <taxon>Liliopsida</taxon>
        <taxon>Asparagales</taxon>
        <taxon>Orchidaceae</taxon>
        <taxon>Orchidoideae</taxon>
        <taxon>Orchideae</taxon>
        <taxon>Orchidinae</taxon>
        <taxon>Platanthera</taxon>
    </lineage>
</organism>
<dbReference type="Pfam" id="PF02045">
    <property type="entry name" value="CBFB_NFYA"/>
    <property type="match status" value="1"/>
</dbReference>
<dbReference type="InterPro" id="IPR015797">
    <property type="entry name" value="NUDIX_hydrolase-like_dom_sf"/>
</dbReference>
<keyword evidence="5 6" id="KW-0539">Nucleus</keyword>
<reference evidence="7 8" key="1">
    <citation type="journal article" date="2022" name="Nat. Plants">
        <title>Genomes of leafy and leafless Platanthera orchids illuminate the evolution of mycoheterotrophy.</title>
        <authorList>
            <person name="Li M.H."/>
            <person name="Liu K.W."/>
            <person name="Li Z."/>
            <person name="Lu H.C."/>
            <person name="Ye Q.L."/>
            <person name="Zhang D."/>
            <person name="Wang J.Y."/>
            <person name="Li Y.F."/>
            <person name="Zhong Z.M."/>
            <person name="Liu X."/>
            <person name="Yu X."/>
            <person name="Liu D.K."/>
            <person name="Tu X.D."/>
            <person name="Liu B."/>
            <person name="Hao Y."/>
            <person name="Liao X.Y."/>
            <person name="Jiang Y.T."/>
            <person name="Sun W.H."/>
            <person name="Chen J."/>
            <person name="Chen Y.Q."/>
            <person name="Ai Y."/>
            <person name="Zhai J.W."/>
            <person name="Wu S.S."/>
            <person name="Zhou Z."/>
            <person name="Hsiao Y.Y."/>
            <person name="Wu W.L."/>
            <person name="Chen Y.Y."/>
            <person name="Lin Y.F."/>
            <person name="Hsu J.L."/>
            <person name="Li C.Y."/>
            <person name="Wang Z.W."/>
            <person name="Zhao X."/>
            <person name="Zhong W.Y."/>
            <person name="Ma X.K."/>
            <person name="Ma L."/>
            <person name="Huang J."/>
            <person name="Chen G.Z."/>
            <person name="Huang M.Z."/>
            <person name="Huang L."/>
            <person name="Peng D.H."/>
            <person name="Luo Y.B."/>
            <person name="Zou S.Q."/>
            <person name="Chen S.P."/>
            <person name="Lan S."/>
            <person name="Tsai W.C."/>
            <person name="Van de Peer Y."/>
            <person name="Liu Z.J."/>
        </authorList>
    </citation>
    <scope>NUCLEOTIDE SEQUENCE [LARGE SCALE GENOMIC DNA]</scope>
    <source>
        <strain evidence="7">Lor288</strain>
    </source>
</reference>
<comment type="similarity">
    <text evidence="6">Belongs to the NFYA/HAP2 subunit family.</text>
</comment>
<comment type="subunit">
    <text evidence="6">Heterotrimer.</text>
</comment>
<name>A0ABR2LR81_9ASPA</name>
<protein>
    <recommendedName>
        <fullName evidence="6">Nuclear transcription factor Y subunit</fullName>
    </recommendedName>
</protein>
<dbReference type="SMART" id="SM00521">
    <property type="entry name" value="CBF"/>
    <property type="match status" value="1"/>
</dbReference>
<evidence type="ECO:0000256" key="3">
    <source>
        <dbReference type="ARBA" id="ARBA00023125"/>
    </source>
</evidence>
<gene>
    <name evidence="7" type="primary">NFYA10</name>
    <name evidence="7" type="ORF">KSP40_PGU020247</name>
</gene>
<keyword evidence="2 6" id="KW-0805">Transcription regulation</keyword>
<accession>A0ABR2LR81</accession>
<dbReference type="Gene3D" id="6.10.250.2430">
    <property type="match status" value="1"/>
</dbReference>
<dbReference type="PANTHER" id="PTHR12632">
    <property type="entry name" value="TRANSCRIPTION FACTOR NF-Y ALPHA-RELATED"/>
    <property type="match status" value="1"/>
</dbReference>
<dbReference type="PROSITE" id="PS51152">
    <property type="entry name" value="NFYA_HAP2_2"/>
    <property type="match status" value="1"/>
</dbReference>
<dbReference type="EMBL" id="JBBWWR010000016">
    <property type="protein sequence ID" value="KAK8947598.1"/>
    <property type="molecule type" value="Genomic_DNA"/>
</dbReference>
<evidence type="ECO:0000256" key="5">
    <source>
        <dbReference type="ARBA" id="ARBA00023242"/>
    </source>
</evidence>
<comment type="subcellular location">
    <subcellularLocation>
        <location evidence="1 6">Nucleus</location>
    </subcellularLocation>
</comment>
<evidence type="ECO:0000256" key="4">
    <source>
        <dbReference type="ARBA" id="ARBA00023163"/>
    </source>
</evidence>
<keyword evidence="3 6" id="KW-0238">DNA-binding</keyword>
<evidence type="ECO:0000256" key="6">
    <source>
        <dbReference type="RuleBase" id="RU367155"/>
    </source>
</evidence>
<evidence type="ECO:0000256" key="2">
    <source>
        <dbReference type="ARBA" id="ARBA00023015"/>
    </source>
</evidence>
<sequence>MVYSNYPYVDQFNGLFATYDTQEMHGQMLQPLNMKAEGPIYVNAKHYHRIVRLRKARTKMKNKLVKSRKSYHHESRHLHAMRRPRGCGNLFLNLKKDVNVQNAEPDSSKHATYPFASLRFENFQYDSGNLNSASCLMCSYNKNLVHNTRRCKEKIYPRVDPVAIMLVIDKENDRILLIRRSRFVPCLWSCLAGFIEERV</sequence>
<dbReference type="InterPro" id="IPR001289">
    <property type="entry name" value="NFYA"/>
</dbReference>
<comment type="function">
    <text evidence="6">Component of the sequence-specific heterotrimeric transcription factor (NF-Y) which specifically recognizes a 5'-CCAAT-3' box motif found in the promoters of its target genes.</text>
</comment>
<dbReference type="Gene3D" id="3.90.79.10">
    <property type="entry name" value="Nucleoside Triphosphate Pyrophosphohydrolase"/>
    <property type="match status" value="1"/>
</dbReference>
<evidence type="ECO:0000313" key="7">
    <source>
        <dbReference type="EMBL" id="KAK8947598.1"/>
    </source>
</evidence>
<proteinExistence type="inferred from homology"/>
<evidence type="ECO:0000256" key="1">
    <source>
        <dbReference type="ARBA" id="ARBA00004123"/>
    </source>
</evidence>
<keyword evidence="4 6" id="KW-0804">Transcription</keyword>
<keyword evidence="8" id="KW-1185">Reference proteome</keyword>
<comment type="caution">
    <text evidence="7">The sequence shown here is derived from an EMBL/GenBank/DDBJ whole genome shotgun (WGS) entry which is preliminary data.</text>
</comment>
<evidence type="ECO:0000313" key="8">
    <source>
        <dbReference type="Proteomes" id="UP001412067"/>
    </source>
</evidence>
<dbReference type="SUPFAM" id="SSF55811">
    <property type="entry name" value="Nudix"/>
    <property type="match status" value="1"/>
</dbReference>